<evidence type="ECO:0000313" key="3">
    <source>
        <dbReference type="Proteomes" id="UP000250140"/>
    </source>
</evidence>
<dbReference type="AlphaFoldDB" id="A0A8E2F9T0"/>
<name>A0A8E2F9T0_9PEZI</name>
<accession>A0A8E2F9T0</accession>
<organism evidence="2 3">
    <name type="scientific">Glonium stellatum</name>
    <dbReference type="NCBI Taxonomy" id="574774"/>
    <lineage>
        <taxon>Eukaryota</taxon>
        <taxon>Fungi</taxon>
        <taxon>Dikarya</taxon>
        <taxon>Ascomycota</taxon>
        <taxon>Pezizomycotina</taxon>
        <taxon>Dothideomycetes</taxon>
        <taxon>Pleosporomycetidae</taxon>
        <taxon>Gloniales</taxon>
        <taxon>Gloniaceae</taxon>
        <taxon>Glonium</taxon>
    </lineage>
</organism>
<keyword evidence="3" id="KW-1185">Reference proteome</keyword>
<dbReference type="Proteomes" id="UP000250140">
    <property type="component" value="Unassembled WGS sequence"/>
</dbReference>
<evidence type="ECO:0000256" key="1">
    <source>
        <dbReference type="SAM" id="MobiDB-lite"/>
    </source>
</evidence>
<proteinExistence type="predicted"/>
<feature type="region of interest" description="Disordered" evidence="1">
    <location>
        <begin position="171"/>
        <end position="233"/>
    </location>
</feature>
<reference evidence="2 3" key="1">
    <citation type="journal article" date="2016" name="Nat. Commun.">
        <title>Ectomycorrhizal ecology is imprinted in the genome of the dominant symbiotic fungus Cenococcum geophilum.</title>
        <authorList>
            <consortium name="DOE Joint Genome Institute"/>
            <person name="Peter M."/>
            <person name="Kohler A."/>
            <person name="Ohm R.A."/>
            <person name="Kuo A."/>
            <person name="Krutzmann J."/>
            <person name="Morin E."/>
            <person name="Arend M."/>
            <person name="Barry K.W."/>
            <person name="Binder M."/>
            <person name="Choi C."/>
            <person name="Clum A."/>
            <person name="Copeland A."/>
            <person name="Grisel N."/>
            <person name="Haridas S."/>
            <person name="Kipfer T."/>
            <person name="LaButti K."/>
            <person name="Lindquist E."/>
            <person name="Lipzen A."/>
            <person name="Maire R."/>
            <person name="Meier B."/>
            <person name="Mihaltcheva S."/>
            <person name="Molinier V."/>
            <person name="Murat C."/>
            <person name="Poggeler S."/>
            <person name="Quandt C.A."/>
            <person name="Sperisen C."/>
            <person name="Tritt A."/>
            <person name="Tisserant E."/>
            <person name="Crous P.W."/>
            <person name="Henrissat B."/>
            <person name="Nehls U."/>
            <person name="Egli S."/>
            <person name="Spatafora J.W."/>
            <person name="Grigoriev I.V."/>
            <person name="Martin F.M."/>
        </authorList>
    </citation>
    <scope>NUCLEOTIDE SEQUENCE [LARGE SCALE GENOMIC DNA]</scope>
    <source>
        <strain evidence="2 3">CBS 207.34</strain>
    </source>
</reference>
<protein>
    <submittedName>
        <fullName evidence="2">Uncharacterized protein</fullName>
    </submittedName>
</protein>
<sequence length="233" mass="25006">MHPAASSCCIAFLPGAPLTLDSCCDTDSRRGSMLAVRQLSSRQCPPKHSPPLTKVAACRARPQPTIHNPPSTALHCLPLCPFRRPRSLALPGGPDDHPTAVARISATVHPAARRSTSWPTRLGKTNRANRRQWCTVMQHQLCAAARRPLLSSAGPARVWREGRGKNIARTRLGADSQRKGLASVVPSTPARPLVGHSIQPFSLAPDPTPASAHSRHRSVDGTRSVRAETARPG</sequence>
<feature type="compositionally biased region" description="Basic and acidic residues" evidence="1">
    <location>
        <begin position="217"/>
        <end position="233"/>
    </location>
</feature>
<dbReference type="EMBL" id="KV748764">
    <property type="protein sequence ID" value="OCL13207.1"/>
    <property type="molecule type" value="Genomic_DNA"/>
</dbReference>
<evidence type="ECO:0000313" key="2">
    <source>
        <dbReference type="EMBL" id="OCL13207.1"/>
    </source>
</evidence>
<gene>
    <name evidence="2" type="ORF">AOQ84DRAFT_119811</name>
</gene>